<dbReference type="EMBL" id="JAEKNS010000129">
    <property type="protein sequence ID" value="MBJ7595673.1"/>
    <property type="molecule type" value="Genomic_DNA"/>
</dbReference>
<reference evidence="3 4" key="1">
    <citation type="journal article" date="2017" name="Nature">
        <title>Atmospheric trace gases support primary production in Antarctic desert surface soil.</title>
        <authorList>
            <person name="Ji M."/>
            <person name="Greening C."/>
            <person name="Vanwonterghem I."/>
            <person name="Carere C.R."/>
            <person name="Bay S.K."/>
            <person name="Steen J.A."/>
            <person name="Montgomery K."/>
            <person name="Lines T."/>
            <person name="Beardall J."/>
            <person name="van Dorst J."/>
            <person name="Snape I."/>
            <person name="Stott M.B."/>
            <person name="Hugenholtz P."/>
            <person name="Ferrari B.C."/>
        </authorList>
    </citation>
    <scope>NUCLEOTIDE SEQUENCE [LARGE SCALE GENOMIC DNA]</scope>
    <source>
        <strain evidence="3">RRmetagenome_bin12</strain>
    </source>
</reference>
<evidence type="ECO:0000256" key="1">
    <source>
        <dbReference type="SAM" id="MobiDB-lite"/>
    </source>
</evidence>
<dbReference type="EMBL" id="QHBU01000174">
    <property type="protein sequence ID" value="PZR80062.1"/>
    <property type="molecule type" value="Genomic_DNA"/>
</dbReference>
<reference evidence="3" key="2">
    <citation type="submission" date="2018-05" db="EMBL/GenBank/DDBJ databases">
        <authorList>
            <person name="Ferrari B."/>
        </authorList>
    </citation>
    <scope>NUCLEOTIDE SEQUENCE</scope>
    <source>
        <strain evidence="3">RRmetagenome_bin12</strain>
    </source>
</reference>
<evidence type="ECO:0000313" key="3">
    <source>
        <dbReference type="EMBL" id="PZR80062.1"/>
    </source>
</evidence>
<dbReference type="Proteomes" id="UP000606991">
    <property type="component" value="Unassembled WGS sequence"/>
</dbReference>
<dbReference type="RefSeq" id="WP_337312992.1">
    <property type="nucleotide sequence ID" value="NZ_JAEKNS010000129.1"/>
</dbReference>
<gene>
    <name evidence="3" type="ORF">DLM65_09095</name>
    <name evidence="2" type="ORF">JF886_12585</name>
</gene>
<feature type="compositionally biased region" description="Basic and acidic residues" evidence="1">
    <location>
        <begin position="1"/>
        <end position="27"/>
    </location>
</feature>
<accession>A0A2W5Z450</accession>
<name>A0A2W5Z450_9BACT</name>
<dbReference type="Proteomes" id="UP000248724">
    <property type="component" value="Unassembled WGS sequence"/>
</dbReference>
<proteinExistence type="predicted"/>
<accession>A0A934K4Z7</accession>
<evidence type="ECO:0000313" key="2">
    <source>
        <dbReference type="EMBL" id="MBJ7595673.1"/>
    </source>
</evidence>
<evidence type="ECO:0000313" key="4">
    <source>
        <dbReference type="Proteomes" id="UP000248724"/>
    </source>
</evidence>
<evidence type="ECO:0000313" key="5">
    <source>
        <dbReference type="Proteomes" id="UP000606991"/>
    </source>
</evidence>
<reference evidence="2 5" key="3">
    <citation type="submission" date="2020-10" db="EMBL/GenBank/DDBJ databases">
        <title>Ca. Dormibacterota MAGs.</title>
        <authorList>
            <person name="Montgomery K."/>
        </authorList>
    </citation>
    <scope>NUCLEOTIDE SEQUENCE [LARGE SCALE GENOMIC DNA]</scope>
    <source>
        <strain evidence="2">SC8812_S17_18</strain>
    </source>
</reference>
<dbReference type="AlphaFoldDB" id="A0A2W5Z450"/>
<comment type="caution">
    <text evidence="3">The sequence shown here is derived from an EMBL/GenBank/DDBJ whole genome shotgun (WGS) entry which is preliminary data.</text>
</comment>
<protein>
    <submittedName>
        <fullName evidence="3">Uncharacterized protein</fullName>
    </submittedName>
</protein>
<feature type="region of interest" description="Disordered" evidence="1">
    <location>
        <begin position="1"/>
        <end position="37"/>
    </location>
</feature>
<organism evidence="3 4">
    <name type="scientific">Candidatus Aeolococcus gillhamiae</name>
    <dbReference type="NCBI Taxonomy" id="3127015"/>
    <lineage>
        <taxon>Bacteria</taxon>
        <taxon>Bacillati</taxon>
        <taxon>Candidatus Dormiibacterota</taxon>
        <taxon>Candidatus Dormibacteria</taxon>
        <taxon>Candidatus Aeolococcales</taxon>
        <taxon>Candidatus Aeolococcaceae</taxon>
        <taxon>Candidatus Aeolococcus</taxon>
    </lineage>
</organism>
<sequence>MAEHVRVRKVSTRDGRPVMLDDGHVVEGDELQSPTPGMPYSVRRSVAEHDDAPDVFMTSPIRAVITDNVGAITLLTDNSRYSVEVIGR</sequence>